<evidence type="ECO:0000313" key="2">
    <source>
        <dbReference type="EMBL" id="PZR04419.1"/>
    </source>
</evidence>
<evidence type="ECO:0000256" key="1">
    <source>
        <dbReference type="SAM" id="SignalP"/>
    </source>
</evidence>
<proteinExistence type="predicted"/>
<reference evidence="2 3" key="1">
    <citation type="submission" date="2017-08" db="EMBL/GenBank/DDBJ databases">
        <title>Infants hospitalized years apart are colonized by the same room-sourced microbial strains.</title>
        <authorList>
            <person name="Brooks B."/>
            <person name="Olm M.R."/>
            <person name="Firek B.A."/>
            <person name="Baker R."/>
            <person name="Thomas B.C."/>
            <person name="Morowitz M.J."/>
            <person name="Banfield J.F."/>
        </authorList>
    </citation>
    <scope>NUCLEOTIDE SEQUENCE [LARGE SCALE GENOMIC DNA]</scope>
    <source>
        <strain evidence="2">S2_003_000_R2_14</strain>
    </source>
</reference>
<feature type="chain" id="PRO_5016000255" description="Lipoprotein" evidence="1">
    <location>
        <begin position="19"/>
        <end position="192"/>
    </location>
</feature>
<dbReference type="EMBL" id="QFQP01000058">
    <property type="protein sequence ID" value="PZR04419.1"/>
    <property type="molecule type" value="Genomic_DNA"/>
</dbReference>
<evidence type="ECO:0000313" key="3">
    <source>
        <dbReference type="Proteomes" id="UP000249061"/>
    </source>
</evidence>
<name>A0A2W5SMP6_9BACT</name>
<accession>A0A2W5SMP6</accession>
<organism evidence="2 3">
    <name type="scientific">Archangium gephyra</name>
    <dbReference type="NCBI Taxonomy" id="48"/>
    <lineage>
        <taxon>Bacteria</taxon>
        <taxon>Pseudomonadati</taxon>
        <taxon>Myxococcota</taxon>
        <taxon>Myxococcia</taxon>
        <taxon>Myxococcales</taxon>
        <taxon>Cystobacterineae</taxon>
        <taxon>Archangiaceae</taxon>
        <taxon>Archangium</taxon>
    </lineage>
</organism>
<dbReference type="AlphaFoldDB" id="A0A2W5SMP6"/>
<gene>
    <name evidence="2" type="ORF">DI536_34240</name>
</gene>
<evidence type="ECO:0008006" key="4">
    <source>
        <dbReference type="Google" id="ProtNLM"/>
    </source>
</evidence>
<sequence length="192" mass="20406">MKARLLTALLALTLPACAKNVDAKPATERKAIQLLANTPERETLAIKATADHLEADTDQERLPHVVATGESPLISAEGAELVLAGDAAGTQGFEVDNAILLEVLAADGRRIGRAAVGYLNGLSEGKEQIDLLSRRAFRFDANEVSLATIVPETGSFRVRATVIDIGGVGKVSDVFLIITPRGARQADELRDR</sequence>
<protein>
    <recommendedName>
        <fullName evidence="4">Lipoprotein</fullName>
    </recommendedName>
</protein>
<dbReference type="Proteomes" id="UP000249061">
    <property type="component" value="Unassembled WGS sequence"/>
</dbReference>
<keyword evidence="1" id="KW-0732">Signal</keyword>
<feature type="signal peptide" evidence="1">
    <location>
        <begin position="1"/>
        <end position="18"/>
    </location>
</feature>
<comment type="caution">
    <text evidence="2">The sequence shown here is derived from an EMBL/GenBank/DDBJ whole genome shotgun (WGS) entry which is preliminary data.</text>
</comment>